<comment type="caution">
    <text evidence="1">The sequence shown here is derived from an EMBL/GenBank/DDBJ whole genome shotgun (WGS) entry which is preliminary data.</text>
</comment>
<keyword evidence="2" id="KW-1185">Reference proteome</keyword>
<evidence type="ECO:0000313" key="2">
    <source>
        <dbReference type="Proteomes" id="UP001642360"/>
    </source>
</evidence>
<sequence length="60" mass="6655">MTIAEQTSNETSRCLLSYLSYMCLETTKASETRIKRLLAAPKQQKIISIPCSGNQGCNTQ</sequence>
<organism evidence="1 2">
    <name type="scientific">Ilex paraguariensis</name>
    <name type="common">yerba mate</name>
    <dbReference type="NCBI Taxonomy" id="185542"/>
    <lineage>
        <taxon>Eukaryota</taxon>
        <taxon>Viridiplantae</taxon>
        <taxon>Streptophyta</taxon>
        <taxon>Embryophyta</taxon>
        <taxon>Tracheophyta</taxon>
        <taxon>Spermatophyta</taxon>
        <taxon>Magnoliopsida</taxon>
        <taxon>eudicotyledons</taxon>
        <taxon>Gunneridae</taxon>
        <taxon>Pentapetalae</taxon>
        <taxon>asterids</taxon>
        <taxon>campanulids</taxon>
        <taxon>Aquifoliales</taxon>
        <taxon>Aquifoliaceae</taxon>
        <taxon>Ilex</taxon>
    </lineage>
</organism>
<dbReference type="EMBL" id="CAUOFW020006168">
    <property type="protein sequence ID" value="CAK9173107.1"/>
    <property type="molecule type" value="Genomic_DNA"/>
</dbReference>
<dbReference type="Proteomes" id="UP001642360">
    <property type="component" value="Unassembled WGS sequence"/>
</dbReference>
<name>A0ABC8TUD5_9AQUA</name>
<proteinExistence type="predicted"/>
<accession>A0ABC8TUD5</accession>
<dbReference type="AlphaFoldDB" id="A0ABC8TUD5"/>
<evidence type="ECO:0000313" key="1">
    <source>
        <dbReference type="EMBL" id="CAK9173107.1"/>
    </source>
</evidence>
<gene>
    <name evidence="1" type="ORF">ILEXP_LOCUS42849</name>
</gene>
<protein>
    <submittedName>
        <fullName evidence="1">Uncharacterized protein</fullName>
    </submittedName>
</protein>
<reference evidence="1 2" key="1">
    <citation type="submission" date="2024-02" db="EMBL/GenBank/DDBJ databases">
        <authorList>
            <person name="Vignale AGUSTIN F."/>
            <person name="Sosa J E."/>
            <person name="Modenutti C."/>
        </authorList>
    </citation>
    <scope>NUCLEOTIDE SEQUENCE [LARGE SCALE GENOMIC DNA]</scope>
</reference>